<dbReference type="PANTHER" id="PTHR22748:SF26">
    <property type="entry name" value="ENDONUCLEASE_EXONUCLEASE_PHOSPHATASE DOMAIN-CONTAINING PROTEIN"/>
    <property type="match status" value="1"/>
</dbReference>
<dbReference type="InterPro" id="IPR004808">
    <property type="entry name" value="AP_endonuc_1"/>
</dbReference>
<name>A0A974D9V8_XENLA</name>
<dbReference type="GO" id="GO:0046872">
    <property type="term" value="F:metal ion binding"/>
    <property type="evidence" value="ECO:0007669"/>
    <property type="project" value="UniProtKB-KW"/>
</dbReference>
<comment type="cofactor">
    <cofactor evidence="5">
        <name>Mg(2+)</name>
        <dbReference type="ChEBI" id="CHEBI:18420"/>
    </cofactor>
    <cofactor evidence="5">
        <name>Mn(2+)</name>
        <dbReference type="ChEBI" id="CHEBI:29035"/>
    </cofactor>
    <text evidence="5">Probably binds two magnesium or manganese ions per subunit.</text>
</comment>
<evidence type="ECO:0000313" key="8">
    <source>
        <dbReference type="Proteomes" id="UP000694892"/>
    </source>
</evidence>
<evidence type="ECO:0000256" key="5">
    <source>
        <dbReference type="PIRSR" id="PIRSR604808-2"/>
    </source>
</evidence>
<keyword evidence="5" id="KW-0464">Manganese</keyword>
<dbReference type="PANTHER" id="PTHR22748">
    <property type="entry name" value="AP ENDONUCLEASE"/>
    <property type="match status" value="1"/>
</dbReference>
<feature type="site" description="Interaction with DNA substrate" evidence="6">
    <location>
        <position position="224"/>
    </location>
</feature>
<feature type="binding site" evidence="5">
    <location>
        <position position="8"/>
    </location>
    <ligand>
        <name>Mg(2+)</name>
        <dbReference type="ChEBI" id="CHEBI:18420"/>
        <label>1</label>
    </ligand>
</feature>
<evidence type="ECO:0000256" key="1">
    <source>
        <dbReference type="ARBA" id="ARBA00022723"/>
    </source>
</evidence>
<accession>A0A974D9V8</accession>
<evidence type="ECO:0000256" key="2">
    <source>
        <dbReference type="ARBA" id="ARBA00022801"/>
    </source>
</evidence>
<dbReference type="CDD" id="cd09076">
    <property type="entry name" value="L1-EN"/>
    <property type="match status" value="1"/>
</dbReference>
<dbReference type="Proteomes" id="UP000694892">
    <property type="component" value="Chromosome 3S"/>
</dbReference>
<evidence type="ECO:0008006" key="9">
    <source>
        <dbReference type="Google" id="ProtNLM"/>
    </source>
</evidence>
<dbReference type="AlphaFoldDB" id="A0A974D9V8"/>
<keyword evidence="1 5" id="KW-0479">Metal-binding</keyword>
<dbReference type="GO" id="GO:0005634">
    <property type="term" value="C:nucleus"/>
    <property type="evidence" value="ECO:0007669"/>
    <property type="project" value="TreeGrafter"/>
</dbReference>
<dbReference type="InterPro" id="IPR036691">
    <property type="entry name" value="Endo/exonu/phosph_ase_sf"/>
</dbReference>
<feature type="active site" description="Proton acceptor" evidence="4">
    <location>
        <position position="224"/>
    </location>
</feature>
<dbReference type="GO" id="GO:0003906">
    <property type="term" value="F:DNA-(apurinic or apyrimidinic site) endonuclease activity"/>
    <property type="evidence" value="ECO:0007669"/>
    <property type="project" value="TreeGrafter"/>
</dbReference>
<dbReference type="GO" id="GO:0008081">
    <property type="term" value="F:phosphoric diester hydrolase activity"/>
    <property type="evidence" value="ECO:0007669"/>
    <property type="project" value="TreeGrafter"/>
</dbReference>
<feature type="binding site" evidence="5">
    <location>
        <position position="139"/>
    </location>
    <ligand>
        <name>Mg(2+)</name>
        <dbReference type="ChEBI" id="CHEBI:18420"/>
        <label>1</label>
    </ligand>
</feature>
<dbReference type="EMBL" id="CM004471">
    <property type="protein sequence ID" value="OCT87898.1"/>
    <property type="molecule type" value="Genomic_DNA"/>
</dbReference>
<feature type="site" description="Important for catalytic activity" evidence="6">
    <location>
        <position position="199"/>
    </location>
</feature>
<feature type="binding site" evidence="5">
    <location>
        <position position="224"/>
    </location>
    <ligand>
        <name>Mg(2+)</name>
        <dbReference type="ChEBI" id="CHEBI:18420"/>
        <label>1</label>
    </ligand>
</feature>
<evidence type="ECO:0000313" key="7">
    <source>
        <dbReference type="EMBL" id="OCT87898.1"/>
    </source>
</evidence>
<feature type="binding site" evidence="5">
    <location>
        <position position="223"/>
    </location>
    <ligand>
        <name>Mg(2+)</name>
        <dbReference type="ChEBI" id="CHEBI:18420"/>
        <label>1</label>
    </ligand>
</feature>
<reference evidence="8" key="1">
    <citation type="journal article" date="2016" name="Nature">
        <title>Genome evolution in the allotetraploid frog Xenopus laevis.</title>
        <authorList>
            <person name="Session A.M."/>
            <person name="Uno Y."/>
            <person name="Kwon T."/>
            <person name="Chapman J.A."/>
            <person name="Toyoda A."/>
            <person name="Takahashi S."/>
            <person name="Fukui A."/>
            <person name="Hikosaka A."/>
            <person name="Suzuki A."/>
            <person name="Kondo M."/>
            <person name="van Heeringen S.J."/>
            <person name="Quigley I."/>
            <person name="Heinz S."/>
            <person name="Ogino H."/>
            <person name="Ochi H."/>
            <person name="Hellsten U."/>
            <person name="Lyons J.B."/>
            <person name="Simakov O."/>
            <person name="Putnam N."/>
            <person name="Stites J."/>
            <person name="Kuroki Y."/>
            <person name="Tanaka T."/>
            <person name="Michiue T."/>
            <person name="Watanabe M."/>
            <person name="Bogdanovic O."/>
            <person name="Lister R."/>
            <person name="Georgiou G."/>
            <person name="Paranjpe S.S."/>
            <person name="van Kruijsbergen I."/>
            <person name="Shu S."/>
            <person name="Carlson J."/>
            <person name="Kinoshita T."/>
            <person name="Ohta Y."/>
            <person name="Mawaribuchi S."/>
            <person name="Jenkins J."/>
            <person name="Grimwood J."/>
            <person name="Schmutz J."/>
            <person name="Mitros T."/>
            <person name="Mozaffari S.V."/>
            <person name="Suzuki Y."/>
            <person name="Haramoto Y."/>
            <person name="Yamamoto T.S."/>
            <person name="Takagi C."/>
            <person name="Heald R."/>
            <person name="Miller K."/>
            <person name="Haudenschild C."/>
            <person name="Kitzman J."/>
            <person name="Nakayama T."/>
            <person name="Izutsu Y."/>
            <person name="Robert J."/>
            <person name="Fortriede J."/>
            <person name="Burns K."/>
            <person name="Lotay V."/>
            <person name="Karimi K."/>
            <person name="Yasuoka Y."/>
            <person name="Dichmann D.S."/>
            <person name="Flajnik M.F."/>
            <person name="Houston D.W."/>
            <person name="Shendure J."/>
            <person name="DuPasquier L."/>
            <person name="Vize P.D."/>
            <person name="Zorn A.M."/>
            <person name="Ito M."/>
            <person name="Marcotte E.M."/>
            <person name="Wallingford J.B."/>
            <person name="Ito Y."/>
            <person name="Asashima M."/>
            <person name="Ueno N."/>
            <person name="Matsuda Y."/>
            <person name="Veenstra G.J."/>
            <person name="Fujiyama A."/>
            <person name="Harland R.M."/>
            <person name="Taira M."/>
            <person name="Rokhsar D.S."/>
        </authorList>
    </citation>
    <scope>NUCLEOTIDE SEQUENCE [LARGE SCALE GENOMIC DNA]</scope>
    <source>
        <strain evidence="8">J</strain>
    </source>
</reference>
<dbReference type="GO" id="GO:0008311">
    <property type="term" value="F:double-stranded DNA 3'-5' DNA exonuclease activity"/>
    <property type="evidence" value="ECO:0007669"/>
    <property type="project" value="TreeGrafter"/>
</dbReference>
<evidence type="ECO:0000256" key="3">
    <source>
        <dbReference type="ARBA" id="ARBA00022842"/>
    </source>
</evidence>
<feature type="binding site" evidence="5">
    <location>
        <position position="37"/>
    </location>
    <ligand>
        <name>Mg(2+)</name>
        <dbReference type="ChEBI" id="CHEBI:18420"/>
        <label>1</label>
    </ligand>
</feature>
<evidence type="ECO:0000256" key="6">
    <source>
        <dbReference type="PIRSR" id="PIRSR604808-3"/>
    </source>
</evidence>
<keyword evidence="3 5" id="KW-0460">Magnesium</keyword>
<dbReference type="SUPFAM" id="SSF56219">
    <property type="entry name" value="DNase I-like"/>
    <property type="match status" value="1"/>
</dbReference>
<dbReference type="Gene3D" id="3.60.10.10">
    <property type="entry name" value="Endonuclease/exonuclease/phosphatase"/>
    <property type="match status" value="1"/>
</dbReference>
<dbReference type="GO" id="GO:0006284">
    <property type="term" value="P:base-excision repair"/>
    <property type="evidence" value="ECO:0007669"/>
    <property type="project" value="TreeGrafter"/>
</dbReference>
<sequence>MVNIISLNVNGLNSPLKRNLLYRDLRSVTPSIIFLQERHHRKTDSWRIQSRDYLVILRASGPQKKAGVAILIHKQIQFTIQRMVADPQGHYIIVYGTLHDIPLTLLNVYLPNRKPIRMLKKVLAKVNMADARNLVVGGDRLDRLGLAHNAAPRSAAQTSQHFRTLLKSYQLQDIWRIQHPTEKGYTFFSHSLQVNTRIDYLLLSSPLCSTLGQSKINQISWADHAPIEVKLDIHRHIKYRGPCRLNEHILKWPDMRDKLQSCIAEYFTLNESSVDSLNVLWEAHKANKLLRTRILEGDLKRAWDKHLSAPSVSRLARVMSLRTELKDLKVIEADKMLNKYKQLYYEKANRPHTLLARKLRAEQDLQTPQVIHTAQGRVCSPEAIATAFRSYYTDLYNLFPDPNSDGWAKLNMKFLSTLNLPKISEQDSEQLYAPITVEELETILKQMHIEQIPRPRWPSIWLLQNL</sequence>
<gene>
    <name evidence="7" type="ORF">XELAEV_18021602mg</name>
</gene>
<feature type="active site" evidence="4">
    <location>
        <position position="109"/>
    </location>
</feature>
<protein>
    <recommendedName>
        <fullName evidence="9">Endonuclease/exonuclease/phosphatase domain-containing protein</fullName>
    </recommendedName>
</protein>
<keyword evidence="2" id="KW-0378">Hydrolase</keyword>
<proteinExistence type="predicted"/>
<organism evidence="7 8">
    <name type="scientific">Xenopus laevis</name>
    <name type="common">African clawed frog</name>
    <dbReference type="NCBI Taxonomy" id="8355"/>
    <lineage>
        <taxon>Eukaryota</taxon>
        <taxon>Metazoa</taxon>
        <taxon>Chordata</taxon>
        <taxon>Craniata</taxon>
        <taxon>Vertebrata</taxon>
        <taxon>Euteleostomi</taxon>
        <taxon>Amphibia</taxon>
        <taxon>Batrachia</taxon>
        <taxon>Anura</taxon>
        <taxon>Pipoidea</taxon>
        <taxon>Pipidae</taxon>
        <taxon>Xenopodinae</taxon>
        <taxon>Xenopus</taxon>
        <taxon>Xenopus</taxon>
    </lineage>
</organism>
<dbReference type="OMA" id="FQETHIS"/>
<evidence type="ECO:0000256" key="4">
    <source>
        <dbReference type="PIRSR" id="PIRSR604808-1"/>
    </source>
</evidence>
<feature type="active site" description="Proton donor/acceptor" evidence="4">
    <location>
        <position position="139"/>
    </location>
</feature>